<organism evidence="2 3">
    <name type="scientific">Saxophila tyrrhenica</name>
    <dbReference type="NCBI Taxonomy" id="1690608"/>
    <lineage>
        <taxon>Eukaryota</taxon>
        <taxon>Fungi</taxon>
        <taxon>Dikarya</taxon>
        <taxon>Ascomycota</taxon>
        <taxon>Pezizomycotina</taxon>
        <taxon>Dothideomycetes</taxon>
        <taxon>Dothideomycetidae</taxon>
        <taxon>Mycosphaerellales</taxon>
        <taxon>Extremaceae</taxon>
        <taxon>Saxophila</taxon>
    </lineage>
</organism>
<dbReference type="GeneID" id="89922157"/>
<feature type="transmembrane region" description="Helical" evidence="1">
    <location>
        <begin position="97"/>
        <end position="119"/>
    </location>
</feature>
<comment type="caution">
    <text evidence="2">The sequence shown here is derived from an EMBL/GenBank/DDBJ whole genome shotgun (WGS) entry which is preliminary data.</text>
</comment>
<reference evidence="2 3" key="1">
    <citation type="submission" date="2023-08" db="EMBL/GenBank/DDBJ databases">
        <title>Black Yeasts Isolated from many extreme environments.</title>
        <authorList>
            <person name="Coleine C."/>
            <person name="Stajich J.E."/>
            <person name="Selbmann L."/>
        </authorList>
    </citation>
    <scope>NUCLEOTIDE SEQUENCE [LARGE SCALE GENOMIC DNA]</scope>
    <source>
        <strain evidence="2 3">CCFEE 5935</strain>
    </source>
</reference>
<proteinExistence type="predicted"/>
<feature type="transmembrane region" description="Helical" evidence="1">
    <location>
        <begin position="67"/>
        <end position="85"/>
    </location>
</feature>
<name>A0AAV9PQZ8_9PEZI</name>
<keyword evidence="1" id="KW-0472">Membrane</keyword>
<feature type="transmembrane region" description="Helical" evidence="1">
    <location>
        <begin position="125"/>
        <end position="146"/>
    </location>
</feature>
<keyword evidence="1" id="KW-0812">Transmembrane</keyword>
<feature type="transmembrane region" description="Helical" evidence="1">
    <location>
        <begin position="28"/>
        <end position="47"/>
    </location>
</feature>
<keyword evidence="1" id="KW-1133">Transmembrane helix</keyword>
<protein>
    <submittedName>
        <fullName evidence="2">Uncharacterized protein</fullName>
    </submittedName>
</protein>
<keyword evidence="3" id="KW-1185">Reference proteome</keyword>
<accession>A0AAV9PQZ8</accession>
<dbReference type="AlphaFoldDB" id="A0AAV9PQZ8"/>
<gene>
    <name evidence="2" type="ORF">LTR77_000807</name>
</gene>
<sequence>MCRRVHVPPQVDVTDDFLIPDDDFYKDLFDRISTISGFLVIASYPIATQNTSGLELTHFNPVAVRTFAALSVGLFIASIVACQAYNLHRQKSAPGWILFRGVAVLFVMGTTTAATLFFFLTIAAYAYLVGMIFVGLTCLFAPLVLVPFTVESLQAWSDISRLLGLSAQGVDYLSAPPAQEVRIPMILRPTSFRPTSTGTRVL</sequence>
<dbReference type="RefSeq" id="XP_064664306.1">
    <property type="nucleotide sequence ID" value="XM_064798072.1"/>
</dbReference>
<evidence type="ECO:0000256" key="1">
    <source>
        <dbReference type="SAM" id="Phobius"/>
    </source>
</evidence>
<evidence type="ECO:0000313" key="2">
    <source>
        <dbReference type="EMBL" id="KAK5175668.1"/>
    </source>
</evidence>
<dbReference type="Proteomes" id="UP001337655">
    <property type="component" value="Unassembled WGS sequence"/>
</dbReference>
<evidence type="ECO:0000313" key="3">
    <source>
        <dbReference type="Proteomes" id="UP001337655"/>
    </source>
</evidence>
<dbReference type="EMBL" id="JAVRRT010000001">
    <property type="protein sequence ID" value="KAK5175668.1"/>
    <property type="molecule type" value="Genomic_DNA"/>
</dbReference>